<protein>
    <submittedName>
        <fullName evidence="2">Sel1 repeat family protein</fullName>
    </submittedName>
</protein>
<name>A0ABT2ASC6_9BURK</name>
<dbReference type="Pfam" id="PF08238">
    <property type="entry name" value="Sel1"/>
    <property type="match status" value="3"/>
</dbReference>
<organism evidence="2 3">
    <name type="scientific">Massilia agri</name>
    <dbReference type="NCBI Taxonomy" id="1886785"/>
    <lineage>
        <taxon>Bacteria</taxon>
        <taxon>Pseudomonadati</taxon>
        <taxon>Pseudomonadota</taxon>
        <taxon>Betaproteobacteria</taxon>
        <taxon>Burkholderiales</taxon>
        <taxon>Oxalobacteraceae</taxon>
        <taxon>Telluria group</taxon>
        <taxon>Massilia</taxon>
    </lineage>
</organism>
<evidence type="ECO:0000313" key="3">
    <source>
        <dbReference type="Proteomes" id="UP001206572"/>
    </source>
</evidence>
<evidence type="ECO:0000256" key="1">
    <source>
        <dbReference type="SAM" id="SignalP"/>
    </source>
</evidence>
<proteinExistence type="predicted"/>
<dbReference type="SMART" id="SM00671">
    <property type="entry name" value="SEL1"/>
    <property type="match status" value="2"/>
</dbReference>
<keyword evidence="1" id="KW-0732">Signal</keyword>
<dbReference type="InterPro" id="IPR050767">
    <property type="entry name" value="Sel1_AlgK"/>
</dbReference>
<dbReference type="PANTHER" id="PTHR11102">
    <property type="entry name" value="SEL-1-LIKE PROTEIN"/>
    <property type="match status" value="1"/>
</dbReference>
<dbReference type="EMBL" id="JANUHA010000023">
    <property type="protein sequence ID" value="MCS0599155.1"/>
    <property type="molecule type" value="Genomic_DNA"/>
</dbReference>
<dbReference type="RefSeq" id="WP_258830152.1">
    <property type="nucleotide sequence ID" value="NZ_JANUHA010000023.1"/>
</dbReference>
<gene>
    <name evidence="2" type="ORF">NX780_22670</name>
</gene>
<feature type="signal peptide" evidence="1">
    <location>
        <begin position="1"/>
        <end position="20"/>
    </location>
</feature>
<keyword evidence="3" id="KW-1185">Reference proteome</keyword>
<dbReference type="Gene3D" id="1.25.40.10">
    <property type="entry name" value="Tetratricopeptide repeat domain"/>
    <property type="match status" value="1"/>
</dbReference>
<dbReference type="PANTHER" id="PTHR11102:SF160">
    <property type="entry name" value="ERAD-ASSOCIATED E3 UBIQUITIN-PROTEIN LIGASE COMPONENT HRD3"/>
    <property type="match status" value="1"/>
</dbReference>
<feature type="chain" id="PRO_5047018561" evidence="1">
    <location>
        <begin position="21"/>
        <end position="129"/>
    </location>
</feature>
<evidence type="ECO:0000313" key="2">
    <source>
        <dbReference type="EMBL" id="MCS0599155.1"/>
    </source>
</evidence>
<sequence length="129" mass="14067">MRRGLIAALAALMLAQPAMAQHGDEGDIAYRRGLAYKSSGDGALAAHWLGVAASRGMPEAMFMLATMLLEGDGVARDEAKARTWLEAAAELDYPEAWQQLGMMEPDPQRAAQYMRRAAHALTHRSEAKR</sequence>
<dbReference type="InterPro" id="IPR011990">
    <property type="entry name" value="TPR-like_helical_dom_sf"/>
</dbReference>
<dbReference type="SUPFAM" id="SSF81901">
    <property type="entry name" value="HCP-like"/>
    <property type="match status" value="1"/>
</dbReference>
<reference evidence="2 3" key="1">
    <citation type="submission" date="2022-08" db="EMBL/GenBank/DDBJ databases">
        <title>Reclassification of Massilia species as members of the genera Telluria, Duganella, Pseudoduganella, Mokoshia gen. nov. and Zemynaea gen. nov. using orthogonal and non-orthogonal genome-based approaches.</title>
        <authorList>
            <person name="Bowman J.P."/>
        </authorList>
    </citation>
    <scope>NUCLEOTIDE SEQUENCE [LARGE SCALE GENOMIC DNA]</scope>
    <source>
        <strain evidence="2 3">JCM 31661</strain>
    </source>
</reference>
<comment type="caution">
    <text evidence="2">The sequence shown here is derived from an EMBL/GenBank/DDBJ whole genome shotgun (WGS) entry which is preliminary data.</text>
</comment>
<accession>A0ABT2ASC6</accession>
<dbReference type="Proteomes" id="UP001206572">
    <property type="component" value="Unassembled WGS sequence"/>
</dbReference>
<dbReference type="InterPro" id="IPR006597">
    <property type="entry name" value="Sel1-like"/>
</dbReference>